<dbReference type="OrthoDB" id="2477965at2759"/>
<dbReference type="Proteomes" id="UP000439903">
    <property type="component" value="Unassembled WGS sequence"/>
</dbReference>
<dbReference type="AlphaFoldDB" id="A0A8H3ZZQ0"/>
<organism evidence="1 2">
    <name type="scientific">Gigaspora margarita</name>
    <dbReference type="NCBI Taxonomy" id="4874"/>
    <lineage>
        <taxon>Eukaryota</taxon>
        <taxon>Fungi</taxon>
        <taxon>Fungi incertae sedis</taxon>
        <taxon>Mucoromycota</taxon>
        <taxon>Glomeromycotina</taxon>
        <taxon>Glomeromycetes</taxon>
        <taxon>Diversisporales</taxon>
        <taxon>Gigasporaceae</taxon>
        <taxon>Gigaspora</taxon>
    </lineage>
</organism>
<protein>
    <submittedName>
        <fullName evidence="1">Uncharacterized protein</fullName>
    </submittedName>
</protein>
<keyword evidence="2" id="KW-1185">Reference proteome</keyword>
<comment type="caution">
    <text evidence="1">The sequence shown here is derived from an EMBL/GenBank/DDBJ whole genome shotgun (WGS) entry which is preliminary data.</text>
</comment>
<dbReference type="EMBL" id="WTPW01002608">
    <property type="protein sequence ID" value="KAF0374645.1"/>
    <property type="molecule type" value="Genomic_DNA"/>
</dbReference>
<evidence type="ECO:0000313" key="2">
    <source>
        <dbReference type="Proteomes" id="UP000439903"/>
    </source>
</evidence>
<sequence length="95" mass="11399">MPILWSEPKKHFKNIKLIRIFLLTLNSEEQAPLIPFKLNLPSYPRPLFEYTSYITGTSIEEHLYDGIRKWLHYERDKTELELENTIKCSLITMFL</sequence>
<gene>
    <name evidence="1" type="ORF">F8M41_012834</name>
</gene>
<accession>A0A8H3ZZQ0</accession>
<reference evidence="1 2" key="1">
    <citation type="journal article" date="2019" name="Environ. Microbiol.">
        <title>At the nexus of three kingdoms: the genome of the mycorrhizal fungus Gigaspora margarita provides insights into plant, endobacterial and fungal interactions.</title>
        <authorList>
            <person name="Venice F."/>
            <person name="Ghignone S."/>
            <person name="Salvioli di Fossalunga A."/>
            <person name="Amselem J."/>
            <person name="Novero M."/>
            <person name="Xianan X."/>
            <person name="Sedzielewska Toro K."/>
            <person name="Morin E."/>
            <person name="Lipzen A."/>
            <person name="Grigoriev I.V."/>
            <person name="Henrissat B."/>
            <person name="Martin F.M."/>
            <person name="Bonfante P."/>
        </authorList>
    </citation>
    <scope>NUCLEOTIDE SEQUENCE [LARGE SCALE GENOMIC DNA]</scope>
    <source>
        <strain evidence="1 2">BEG34</strain>
    </source>
</reference>
<evidence type="ECO:0000313" key="1">
    <source>
        <dbReference type="EMBL" id="KAF0374645.1"/>
    </source>
</evidence>
<name>A0A8H3ZZQ0_GIGMA</name>
<proteinExistence type="predicted"/>